<evidence type="ECO:0000256" key="5">
    <source>
        <dbReference type="ARBA" id="ARBA00023077"/>
    </source>
</evidence>
<comment type="caution">
    <text evidence="13">The sequence shown here is derived from an EMBL/GenBank/DDBJ whole genome shotgun (WGS) entry which is preliminary data.</text>
</comment>
<evidence type="ECO:0000256" key="2">
    <source>
        <dbReference type="ARBA" id="ARBA00022448"/>
    </source>
</evidence>
<feature type="chain" id="PRO_5046833624" evidence="10">
    <location>
        <begin position="27"/>
        <end position="996"/>
    </location>
</feature>
<evidence type="ECO:0000256" key="8">
    <source>
        <dbReference type="PROSITE-ProRule" id="PRU01360"/>
    </source>
</evidence>
<dbReference type="EMBL" id="JBHUHR010000045">
    <property type="protein sequence ID" value="MFD2036790.1"/>
    <property type="molecule type" value="Genomic_DNA"/>
</dbReference>
<proteinExistence type="inferred from homology"/>
<dbReference type="Gene3D" id="2.170.130.10">
    <property type="entry name" value="TonB-dependent receptor, plug domain"/>
    <property type="match status" value="1"/>
</dbReference>
<dbReference type="InterPro" id="IPR008969">
    <property type="entry name" value="CarboxyPept-like_regulatory"/>
</dbReference>
<dbReference type="InterPro" id="IPR023996">
    <property type="entry name" value="TonB-dep_OMP_SusC/RagA"/>
</dbReference>
<organism evidence="13 14">
    <name type="scientific">Belliella marina</name>
    <dbReference type="NCBI Taxonomy" id="1644146"/>
    <lineage>
        <taxon>Bacteria</taxon>
        <taxon>Pseudomonadati</taxon>
        <taxon>Bacteroidota</taxon>
        <taxon>Cytophagia</taxon>
        <taxon>Cytophagales</taxon>
        <taxon>Cyclobacteriaceae</taxon>
        <taxon>Belliella</taxon>
    </lineage>
</organism>
<evidence type="ECO:0000256" key="1">
    <source>
        <dbReference type="ARBA" id="ARBA00004571"/>
    </source>
</evidence>
<dbReference type="Pfam" id="PF07715">
    <property type="entry name" value="Plug"/>
    <property type="match status" value="1"/>
</dbReference>
<evidence type="ECO:0000256" key="10">
    <source>
        <dbReference type="SAM" id="SignalP"/>
    </source>
</evidence>
<accession>A0ABW4VT55</accession>
<sequence>MRINLLVSMWFLLLMLNPLFSSGVSAFQTEITGKVTTANEQSAPGITVVVKNTNIGTVTDIDGEYTIDVPGENSVLRFSSVGYKTKEIVVGSQTIINVIMEEDLIGLEEVLVTGYGTTKRSDLTGSVSRVNQEEVNAFPTSNVLQALSGRSAGVQIIQNNGAPGGTINVRVRGTNSIQGGNNPLYVIDGFPFSGNPSNLNNADIASIEVLKDASATAIYGSRGANGVVLITTKRGSPGQSRVEFESNYGVQSLRKKLDLMNGSEYAQLQNLQAENDGQNPYFTPGQVQGFGTGFDWQDLIFQSAPIRTTSLNFTGGNDKTTYAIGGSHLGQEGIVQGSDYNRYSLKFNLNHTVNSKMRLEMSNILTRLKTDRRDSGGGTRGSSMIGAAISAAPISRPYNEDGSYTVLPNEYPFIAPDIINPLNFINEQTNTIKANVILSNAAFVYNPIPELTIRISGGIENRDDRTDNYQTRNFFNSPGIASVSTSQFTSLLSENTINYNKTFAERHQLDALIGFTYQDFTTTFLAANGVGFLSDSFGTGNLGAAETPGIPSSGYAKSVLLSYLGRLNYSFDNKLLLTASFRADGSSRYSEGDKWGFFPSGAIAWRVSEEGFLQDNENLSDLKLRASWGKTGNQAISPYATLNRLFPGNTIFGNELYTTLSPSTVFPGNLKWETTEQINFGVDLGLFNNRLFLTADYYIKNTTDLLNTVTLPSSSGFTTTIQNVGEVQNKGLELGVDAAVLNGAFKWNVNGNITFNRNEVIALNNGESILGSNINVLIVSDNVNILQEGRPIGQFWGFVEDGYNEQGQIRFMDLDGDGEITENDKTFIGDPNPDFFYGLNSNMSFRNFDLNIFFQGAYGNDIFNISAIPSTMDYGQGLNMPREVLYDNWTPQNPNAKYPVISRSNTVRISDRFVEDGSYLRLRNIQLGYNFPVQNWGWEFIRQAQLYVSGQNLLTFTKYSWWDPEVNSRGADTQAGIDHYSYPIPKVLTVGVKLGF</sequence>
<evidence type="ECO:0000256" key="7">
    <source>
        <dbReference type="ARBA" id="ARBA00023237"/>
    </source>
</evidence>
<name>A0ABW4VT55_9BACT</name>
<dbReference type="RefSeq" id="WP_376888172.1">
    <property type="nucleotide sequence ID" value="NZ_JBHUHR010000045.1"/>
</dbReference>
<evidence type="ECO:0000256" key="9">
    <source>
        <dbReference type="RuleBase" id="RU003357"/>
    </source>
</evidence>
<keyword evidence="3 8" id="KW-1134">Transmembrane beta strand</keyword>
<keyword evidence="2 8" id="KW-0813">Transport</keyword>
<dbReference type="Gene3D" id="2.40.170.20">
    <property type="entry name" value="TonB-dependent receptor, beta-barrel domain"/>
    <property type="match status" value="1"/>
</dbReference>
<dbReference type="Gene3D" id="2.60.40.1120">
    <property type="entry name" value="Carboxypeptidase-like, regulatory domain"/>
    <property type="match status" value="1"/>
</dbReference>
<dbReference type="SUPFAM" id="SSF56935">
    <property type="entry name" value="Porins"/>
    <property type="match status" value="1"/>
</dbReference>
<reference evidence="14" key="1">
    <citation type="journal article" date="2019" name="Int. J. Syst. Evol. Microbiol.">
        <title>The Global Catalogue of Microorganisms (GCM) 10K type strain sequencing project: providing services to taxonomists for standard genome sequencing and annotation.</title>
        <authorList>
            <consortium name="The Broad Institute Genomics Platform"/>
            <consortium name="The Broad Institute Genome Sequencing Center for Infectious Disease"/>
            <person name="Wu L."/>
            <person name="Ma J."/>
        </authorList>
    </citation>
    <scope>NUCLEOTIDE SEQUENCE [LARGE SCALE GENOMIC DNA]</scope>
    <source>
        <strain evidence="14">CGMCC 1.15180</strain>
    </source>
</reference>
<keyword evidence="14" id="KW-1185">Reference proteome</keyword>
<evidence type="ECO:0000313" key="13">
    <source>
        <dbReference type="EMBL" id="MFD2036790.1"/>
    </source>
</evidence>
<dbReference type="PROSITE" id="PS52016">
    <property type="entry name" value="TONB_DEPENDENT_REC_3"/>
    <property type="match status" value="1"/>
</dbReference>
<dbReference type="NCBIfam" id="TIGR04057">
    <property type="entry name" value="SusC_RagA_signa"/>
    <property type="match status" value="1"/>
</dbReference>
<dbReference type="Pfam" id="PF00593">
    <property type="entry name" value="TonB_dep_Rec_b-barrel"/>
    <property type="match status" value="1"/>
</dbReference>
<dbReference type="InterPro" id="IPR000531">
    <property type="entry name" value="Beta-barrel_TonB"/>
</dbReference>
<evidence type="ECO:0000259" key="12">
    <source>
        <dbReference type="Pfam" id="PF07715"/>
    </source>
</evidence>
<keyword evidence="10" id="KW-0732">Signal</keyword>
<evidence type="ECO:0000313" key="14">
    <source>
        <dbReference type="Proteomes" id="UP001597361"/>
    </source>
</evidence>
<dbReference type="InterPro" id="IPR012910">
    <property type="entry name" value="Plug_dom"/>
</dbReference>
<gene>
    <name evidence="13" type="ORF">ACFSKL_18440</name>
</gene>
<dbReference type="Proteomes" id="UP001597361">
    <property type="component" value="Unassembled WGS sequence"/>
</dbReference>
<keyword evidence="5 9" id="KW-0798">TonB box</keyword>
<dbReference type="Pfam" id="PF13715">
    <property type="entry name" value="CarbopepD_reg_2"/>
    <property type="match status" value="1"/>
</dbReference>
<comment type="subcellular location">
    <subcellularLocation>
        <location evidence="1 8">Cell outer membrane</location>
        <topology evidence="1 8">Multi-pass membrane protein</topology>
    </subcellularLocation>
</comment>
<dbReference type="SUPFAM" id="SSF49464">
    <property type="entry name" value="Carboxypeptidase regulatory domain-like"/>
    <property type="match status" value="1"/>
</dbReference>
<evidence type="ECO:0000256" key="3">
    <source>
        <dbReference type="ARBA" id="ARBA00022452"/>
    </source>
</evidence>
<dbReference type="InterPro" id="IPR037066">
    <property type="entry name" value="Plug_dom_sf"/>
</dbReference>
<keyword evidence="4 8" id="KW-0812">Transmembrane</keyword>
<feature type="domain" description="TonB-dependent receptor-like beta-barrel" evidence="11">
    <location>
        <begin position="442"/>
        <end position="953"/>
    </location>
</feature>
<dbReference type="NCBIfam" id="TIGR04056">
    <property type="entry name" value="OMP_RagA_SusC"/>
    <property type="match status" value="1"/>
</dbReference>
<dbReference type="InterPro" id="IPR036942">
    <property type="entry name" value="Beta-barrel_TonB_sf"/>
</dbReference>
<keyword evidence="7 8" id="KW-0998">Cell outer membrane</keyword>
<protein>
    <submittedName>
        <fullName evidence="13">SusC/RagA family TonB-linked outer membrane protein</fullName>
    </submittedName>
</protein>
<keyword evidence="6 8" id="KW-0472">Membrane</keyword>
<evidence type="ECO:0000259" key="11">
    <source>
        <dbReference type="Pfam" id="PF00593"/>
    </source>
</evidence>
<dbReference type="InterPro" id="IPR039426">
    <property type="entry name" value="TonB-dep_rcpt-like"/>
</dbReference>
<evidence type="ECO:0000256" key="4">
    <source>
        <dbReference type="ARBA" id="ARBA00022692"/>
    </source>
</evidence>
<feature type="domain" description="TonB-dependent receptor plug" evidence="12">
    <location>
        <begin position="120"/>
        <end position="227"/>
    </location>
</feature>
<comment type="similarity">
    <text evidence="8 9">Belongs to the TonB-dependent receptor family.</text>
</comment>
<feature type="signal peptide" evidence="10">
    <location>
        <begin position="1"/>
        <end position="26"/>
    </location>
</feature>
<dbReference type="InterPro" id="IPR023997">
    <property type="entry name" value="TonB-dep_OMP_SusC/RagA_CS"/>
</dbReference>
<evidence type="ECO:0000256" key="6">
    <source>
        <dbReference type="ARBA" id="ARBA00023136"/>
    </source>
</evidence>